<accession>A0A1J4TQA5</accession>
<dbReference type="SUPFAM" id="SSF69593">
    <property type="entry name" value="Glycerol-3-phosphate (1)-acyltransferase"/>
    <property type="match status" value="1"/>
</dbReference>
<proteinExistence type="predicted"/>
<dbReference type="AlphaFoldDB" id="A0A1J4TQA5"/>
<gene>
    <name evidence="4" type="ORF">AUJ73_03815</name>
</gene>
<evidence type="ECO:0000313" key="5">
    <source>
        <dbReference type="Proteomes" id="UP000183120"/>
    </source>
</evidence>
<keyword evidence="1" id="KW-0808">Transferase</keyword>
<dbReference type="Proteomes" id="UP000183120">
    <property type="component" value="Unassembled WGS sequence"/>
</dbReference>
<dbReference type="EMBL" id="MNUY01000059">
    <property type="protein sequence ID" value="OIO13441.1"/>
    <property type="molecule type" value="Genomic_DNA"/>
</dbReference>
<evidence type="ECO:0000313" key="4">
    <source>
        <dbReference type="EMBL" id="OIO13441.1"/>
    </source>
</evidence>
<dbReference type="PANTHER" id="PTHR10434:SF11">
    <property type="entry name" value="1-ACYL-SN-GLYCEROL-3-PHOSPHATE ACYLTRANSFERASE"/>
    <property type="match status" value="1"/>
</dbReference>
<dbReference type="SMART" id="SM00563">
    <property type="entry name" value="PlsC"/>
    <property type="match status" value="1"/>
</dbReference>
<organism evidence="4 5">
    <name type="scientific">Candidatus Gottesmanbacteria bacterium CG1_02_37_22</name>
    <dbReference type="NCBI Taxonomy" id="1805209"/>
    <lineage>
        <taxon>Bacteria</taxon>
        <taxon>Candidatus Gottesmaniibacteriota</taxon>
    </lineage>
</organism>
<evidence type="ECO:0000256" key="2">
    <source>
        <dbReference type="ARBA" id="ARBA00023315"/>
    </source>
</evidence>
<feature type="domain" description="Phospholipid/glycerol acyltransferase" evidence="3">
    <location>
        <begin position="56"/>
        <end position="180"/>
    </location>
</feature>
<dbReference type="STRING" id="1805209.AUJ73_03815"/>
<protein>
    <recommendedName>
        <fullName evidence="3">Phospholipid/glycerol acyltransferase domain-containing protein</fullName>
    </recommendedName>
</protein>
<comment type="caution">
    <text evidence="4">The sequence shown here is derived from an EMBL/GenBank/DDBJ whole genome shotgun (WGS) entry which is preliminary data.</text>
</comment>
<evidence type="ECO:0000256" key="1">
    <source>
        <dbReference type="ARBA" id="ARBA00022679"/>
    </source>
</evidence>
<dbReference type="PANTHER" id="PTHR10434">
    <property type="entry name" value="1-ACYL-SN-GLYCEROL-3-PHOSPHATE ACYLTRANSFERASE"/>
    <property type="match status" value="1"/>
</dbReference>
<dbReference type="Pfam" id="PF01553">
    <property type="entry name" value="Acyltransferase"/>
    <property type="match status" value="1"/>
</dbReference>
<dbReference type="CDD" id="cd07989">
    <property type="entry name" value="LPLAT_AGPAT-like"/>
    <property type="match status" value="1"/>
</dbReference>
<reference evidence="4 5" key="1">
    <citation type="journal article" date="2016" name="Environ. Microbiol.">
        <title>Genomic resolution of a cold subsurface aquifer community provides metabolic insights for novel microbes adapted to high CO concentrations.</title>
        <authorList>
            <person name="Probst A.J."/>
            <person name="Castelle C.J."/>
            <person name="Singh A."/>
            <person name="Brown C.T."/>
            <person name="Anantharaman K."/>
            <person name="Sharon I."/>
            <person name="Hug L.A."/>
            <person name="Burstein D."/>
            <person name="Emerson J.B."/>
            <person name="Thomas B.C."/>
            <person name="Banfield J.F."/>
        </authorList>
    </citation>
    <scope>NUCLEOTIDE SEQUENCE [LARGE SCALE GENOMIC DNA]</scope>
    <source>
        <strain evidence="4">CG1_02_37_22</strain>
    </source>
</reference>
<sequence>MLPEQQSPHFNPRDVLDRLGSRLDRFRTHTAADVLIKLFTESFEISGRENLPPAPAIWVMNHTGWLEAVMAHSREVSEEIPYSLAKIEVKGNTEGKFFRALGARFIYVVREEVDRSAIVEMVDKLAEGNNLLYFPEGTRGRGEERVKLKPAHPGFVFIAKKAAEKLNRPFPIVPMTVVGTEDVMGDLDVKKAPLSERMRVRRKPAVLTIGKPFLIYPGRFPKESLDIIAQEIMLAIRDNLPPERHGAYMGVEHLDFPSVDYTFAEGRVIPVYQVLPQKLEQIVRR</sequence>
<name>A0A1J4TQA5_9BACT</name>
<dbReference type="GO" id="GO:0003841">
    <property type="term" value="F:1-acylglycerol-3-phosphate O-acyltransferase activity"/>
    <property type="evidence" value="ECO:0007669"/>
    <property type="project" value="TreeGrafter"/>
</dbReference>
<dbReference type="GO" id="GO:0006654">
    <property type="term" value="P:phosphatidic acid biosynthetic process"/>
    <property type="evidence" value="ECO:0007669"/>
    <property type="project" value="TreeGrafter"/>
</dbReference>
<keyword evidence="2" id="KW-0012">Acyltransferase</keyword>
<dbReference type="InterPro" id="IPR002123">
    <property type="entry name" value="Plipid/glycerol_acylTrfase"/>
</dbReference>
<evidence type="ECO:0000259" key="3">
    <source>
        <dbReference type="SMART" id="SM00563"/>
    </source>
</evidence>